<dbReference type="InterPro" id="IPR050090">
    <property type="entry name" value="Tyrosine_recombinase_XerCD"/>
</dbReference>
<dbReference type="AlphaFoldDB" id="A0A850N8A7"/>
<dbReference type="Gene3D" id="1.10.150.130">
    <property type="match status" value="1"/>
</dbReference>
<accession>A0A850N8A7</accession>
<gene>
    <name evidence="5" type="ORF">GUA46_03930</name>
</gene>
<dbReference type="InterPro" id="IPR002104">
    <property type="entry name" value="Integrase_catalytic"/>
</dbReference>
<comment type="similarity">
    <text evidence="1">Belongs to the 'phage' integrase family.</text>
</comment>
<dbReference type="InterPro" id="IPR013762">
    <property type="entry name" value="Integrase-like_cat_sf"/>
</dbReference>
<evidence type="ECO:0000313" key="6">
    <source>
        <dbReference type="Proteomes" id="UP000558089"/>
    </source>
</evidence>
<sequence>MQAVQRSKGTIRFTFKESMANLKKEPKKESLIMLHFNYGRGQRFKYSTGYYSCFLDWDLKKQRIRNKAHILNGGYVNDYLNMLETELYKEISTLDANGIPVTNKHLKQKLDQVTGKSQPKDIDEPIGLYKYMDKFLDHKKGKIADVTLRSYKQTKKLLERFNPNLDFDGIDLKFYDDFVLFLEEDDKSLNTIGKHIKNLKVFLRGATQDGVNKNMVFTRSDFKAPKEQTTAIYLSLEELGKIENLDLKDSSKKELARDIFIIGCHTGQRVSDYNGLTKNNIVELERNSKKVKFFKIKQKKTGKEVYCPITKSIKNILKKPRYGGAPPPKMNEQEINEEIKKIGHKAGIKEKIVLEYTRGGKKEIETEFKYNLIGTHTARRSFCTNMYLKGMPVFDIMHFSGHTTEKEFYKYIRVEKEERTLNIVSNGFFEI</sequence>
<dbReference type="InterPro" id="IPR011010">
    <property type="entry name" value="DNA_brk_join_enz"/>
</dbReference>
<dbReference type="PANTHER" id="PTHR30349">
    <property type="entry name" value="PHAGE INTEGRASE-RELATED"/>
    <property type="match status" value="1"/>
</dbReference>
<dbReference type="Pfam" id="PF13102">
    <property type="entry name" value="Phage_int_SAM_5"/>
    <property type="match status" value="1"/>
</dbReference>
<protein>
    <submittedName>
        <fullName evidence="5">Tyrosine-type recombinase/integrase</fullName>
    </submittedName>
</protein>
<dbReference type="RefSeq" id="WP_176619376.1">
    <property type="nucleotide sequence ID" value="NZ_WYET01000001.1"/>
</dbReference>
<keyword evidence="3" id="KW-0233">DNA recombination</keyword>
<organism evidence="5 6">
    <name type="scientific">Flagellimonas chongwuensis</name>
    <dbReference type="NCBI Taxonomy" id="2697365"/>
    <lineage>
        <taxon>Bacteria</taxon>
        <taxon>Pseudomonadati</taxon>
        <taxon>Bacteroidota</taxon>
        <taxon>Flavobacteriia</taxon>
        <taxon>Flavobacteriales</taxon>
        <taxon>Flavobacteriaceae</taxon>
        <taxon>Flagellimonas</taxon>
    </lineage>
</organism>
<proteinExistence type="inferred from homology"/>
<evidence type="ECO:0000256" key="3">
    <source>
        <dbReference type="ARBA" id="ARBA00023172"/>
    </source>
</evidence>
<dbReference type="PANTHER" id="PTHR30349:SF64">
    <property type="entry name" value="PROPHAGE INTEGRASE INTD-RELATED"/>
    <property type="match status" value="1"/>
</dbReference>
<evidence type="ECO:0000256" key="2">
    <source>
        <dbReference type="ARBA" id="ARBA00023125"/>
    </source>
</evidence>
<keyword evidence="6" id="KW-1185">Reference proteome</keyword>
<dbReference type="SUPFAM" id="SSF56349">
    <property type="entry name" value="DNA breaking-rejoining enzymes"/>
    <property type="match status" value="1"/>
</dbReference>
<dbReference type="GO" id="GO:0006310">
    <property type="term" value="P:DNA recombination"/>
    <property type="evidence" value="ECO:0007669"/>
    <property type="project" value="UniProtKB-KW"/>
</dbReference>
<dbReference type="Gene3D" id="1.10.443.10">
    <property type="entry name" value="Intergrase catalytic core"/>
    <property type="match status" value="1"/>
</dbReference>
<dbReference type="CDD" id="cd01185">
    <property type="entry name" value="INTN1_C_like"/>
    <property type="match status" value="1"/>
</dbReference>
<evidence type="ECO:0000313" key="5">
    <source>
        <dbReference type="EMBL" id="NVN17481.1"/>
    </source>
</evidence>
<dbReference type="EMBL" id="WYET01000001">
    <property type="protein sequence ID" value="NVN17481.1"/>
    <property type="molecule type" value="Genomic_DNA"/>
</dbReference>
<dbReference type="Proteomes" id="UP000558089">
    <property type="component" value="Unassembled WGS sequence"/>
</dbReference>
<reference evidence="5 6" key="1">
    <citation type="submission" date="2020-01" db="EMBL/GenBank/DDBJ databases">
        <title>Draft Genome Analysis of Muricauda sp. HICW Isolated from coastal seawater of PR China.</title>
        <authorList>
            <person name="Chen M.-X."/>
        </authorList>
    </citation>
    <scope>NUCLEOTIDE SEQUENCE [LARGE SCALE GENOMIC DNA]</scope>
    <source>
        <strain evidence="5 6">HICW</strain>
    </source>
</reference>
<name>A0A850N8A7_9FLAO</name>
<evidence type="ECO:0000259" key="4">
    <source>
        <dbReference type="PROSITE" id="PS51898"/>
    </source>
</evidence>
<dbReference type="InterPro" id="IPR010998">
    <property type="entry name" value="Integrase_recombinase_N"/>
</dbReference>
<evidence type="ECO:0000256" key="1">
    <source>
        <dbReference type="ARBA" id="ARBA00008857"/>
    </source>
</evidence>
<dbReference type="Pfam" id="PF00589">
    <property type="entry name" value="Phage_integrase"/>
    <property type="match status" value="1"/>
</dbReference>
<dbReference type="GO" id="GO:0003677">
    <property type="term" value="F:DNA binding"/>
    <property type="evidence" value="ECO:0007669"/>
    <property type="project" value="UniProtKB-KW"/>
</dbReference>
<dbReference type="GO" id="GO:0015074">
    <property type="term" value="P:DNA integration"/>
    <property type="evidence" value="ECO:0007669"/>
    <property type="project" value="InterPro"/>
</dbReference>
<comment type="caution">
    <text evidence="5">The sequence shown here is derived from an EMBL/GenBank/DDBJ whole genome shotgun (WGS) entry which is preliminary data.</text>
</comment>
<keyword evidence="2" id="KW-0238">DNA-binding</keyword>
<dbReference type="InterPro" id="IPR025269">
    <property type="entry name" value="SAM-like_dom"/>
</dbReference>
<dbReference type="PROSITE" id="PS51898">
    <property type="entry name" value="TYR_RECOMBINASE"/>
    <property type="match status" value="1"/>
</dbReference>
<feature type="domain" description="Tyr recombinase" evidence="4">
    <location>
        <begin position="229"/>
        <end position="425"/>
    </location>
</feature>